<dbReference type="Pfam" id="PF08583">
    <property type="entry name" value="Cmc1"/>
    <property type="match status" value="1"/>
</dbReference>
<evidence type="ECO:0000256" key="2">
    <source>
        <dbReference type="ARBA" id="ARBA00007347"/>
    </source>
</evidence>
<evidence type="ECO:0000313" key="8">
    <source>
        <dbReference type="Proteomes" id="UP001209570"/>
    </source>
</evidence>
<keyword evidence="4" id="KW-1015">Disulfide bond</keyword>
<dbReference type="EMBL" id="JAKCXM010000096">
    <property type="protein sequence ID" value="KAJ0402733.1"/>
    <property type="molecule type" value="Genomic_DNA"/>
</dbReference>
<dbReference type="PANTHER" id="PTHR22977:SF1">
    <property type="entry name" value="COX ASSEMBLY MITOCHONDRIAL PROTEIN 2 HOMOLOG"/>
    <property type="match status" value="1"/>
</dbReference>
<evidence type="ECO:0000256" key="1">
    <source>
        <dbReference type="ARBA" id="ARBA00004173"/>
    </source>
</evidence>
<dbReference type="GO" id="GO:0005739">
    <property type="term" value="C:mitochondrion"/>
    <property type="evidence" value="ECO:0007669"/>
    <property type="project" value="UniProtKB-SubCell"/>
</dbReference>
<accession>A0AAD5Q7U6</accession>
<evidence type="ECO:0000256" key="5">
    <source>
        <dbReference type="RuleBase" id="RU364104"/>
    </source>
</evidence>
<reference evidence="7" key="1">
    <citation type="submission" date="2021-12" db="EMBL/GenBank/DDBJ databases">
        <title>Prjna785345.</title>
        <authorList>
            <person name="Rujirawat T."/>
            <person name="Krajaejun T."/>
        </authorList>
    </citation>
    <scope>NUCLEOTIDE SEQUENCE</scope>
    <source>
        <strain evidence="7">Pi057C3</strain>
    </source>
</reference>
<evidence type="ECO:0000256" key="3">
    <source>
        <dbReference type="ARBA" id="ARBA00023128"/>
    </source>
</evidence>
<evidence type="ECO:0000256" key="6">
    <source>
        <dbReference type="SAM" id="MobiDB-lite"/>
    </source>
</evidence>
<protein>
    <recommendedName>
        <fullName evidence="5">COX assembly mitochondrial protein</fullName>
    </recommendedName>
</protein>
<comment type="subcellular location">
    <subcellularLocation>
        <location evidence="1 5">Mitochondrion</location>
    </subcellularLocation>
</comment>
<keyword evidence="3 5" id="KW-0496">Mitochondrion</keyword>
<evidence type="ECO:0000313" key="7">
    <source>
        <dbReference type="EMBL" id="KAJ0402733.1"/>
    </source>
</evidence>
<dbReference type="PROSITE" id="PS51808">
    <property type="entry name" value="CHCH"/>
    <property type="match status" value="1"/>
</dbReference>
<comment type="caution">
    <text evidence="7">The sequence shown here is derived from an EMBL/GenBank/DDBJ whole genome shotgun (WGS) entry which is preliminary data.</text>
</comment>
<gene>
    <name evidence="7" type="ORF">P43SY_007875</name>
</gene>
<name>A0AAD5Q7U6_PYTIN</name>
<dbReference type="PANTHER" id="PTHR22977">
    <property type="entry name" value="COX ASSEMBLY MITOCHONDRIAL PROTEIN"/>
    <property type="match status" value="1"/>
</dbReference>
<comment type="similarity">
    <text evidence="2 5">Belongs to the CMC family.</text>
</comment>
<sequence length="91" mass="10486">MHPSLDREHPDCQDVIEALVTCHEQNPMAKFFGACSEAKVALDKCFRTEKIKRRTENLERARASDAFVRQKMKEHRERRAQADTAAATNNE</sequence>
<proteinExistence type="inferred from homology"/>
<dbReference type="Proteomes" id="UP001209570">
    <property type="component" value="Unassembled WGS sequence"/>
</dbReference>
<feature type="region of interest" description="Disordered" evidence="6">
    <location>
        <begin position="69"/>
        <end position="91"/>
    </location>
</feature>
<keyword evidence="8" id="KW-1185">Reference proteome</keyword>
<dbReference type="InterPro" id="IPR013892">
    <property type="entry name" value="Cyt_c_biogenesis_Cmc1-like"/>
</dbReference>
<organism evidence="7 8">
    <name type="scientific">Pythium insidiosum</name>
    <name type="common">Pythiosis disease agent</name>
    <dbReference type="NCBI Taxonomy" id="114742"/>
    <lineage>
        <taxon>Eukaryota</taxon>
        <taxon>Sar</taxon>
        <taxon>Stramenopiles</taxon>
        <taxon>Oomycota</taxon>
        <taxon>Peronosporomycetes</taxon>
        <taxon>Pythiales</taxon>
        <taxon>Pythiaceae</taxon>
        <taxon>Pythium</taxon>
    </lineage>
</organism>
<evidence type="ECO:0000256" key="4">
    <source>
        <dbReference type="ARBA" id="ARBA00023157"/>
    </source>
</evidence>
<dbReference type="AlphaFoldDB" id="A0AAD5Q7U6"/>